<feature type="region of interest" description="Disordered" evidence="1">
    <location>
        <begin position="1"/>
        <end position="20"/>
    </location>
</feature>
<gene>
    <name evidence="2" type="ORF">NK6_3871</name>
</gene>
<evidence type="ECO:0000256" key="1">
    <source>
        <dbReference type="SAM" id="MobiDB-lite"/>
    </source>
</evidence>
<evidence type="ECO:0000313" key="3">
    <source>
        <dbReference type="Proteomes" id="UP000063308"/>
    </source>
</evidence>
<protein>
    <submittedName>
        <fullName evidence="2">Uncharacterized protein</fullName>
    </submittedName>
</protein>
<proteinExistence type="predicted"/>
<dbReference type="EMBL" id="AP014685">
    <property type="protein sequence ID" value="BAR57044.1"/>
    <property type="molecule type" value="Genomic_DNA"/>
</dbReference>
<accession>A0A0E4BPY8</accession>
<dbReference type="Proteomes" id="UP000063308">
    <property type="component" value="Chromosome"/>
</dbReference>
<name>A0A0E4BPY8_9BRAD</name>
<dbReference type="AlphaFoldDB" id="A0A0E4BPY8"/>
<organism evidence="2 3">
    <name type="scientific">Bradyrhizobium diazoefficiens</name>
    <dbReference type="NCBI Taxonomy" id="1355477"/>
    <lineage>
        <taxon>Bacteria</taxon>
        <taxon>Pseudomonadati</taxon>
        <taxon>Pseudomonadota</taxon>
        <taxon>Alphaproteobacteria</taxon>
        <taxon>Hyphomicrobiales</taxon>
        <taxon>Nitrobacteraceae</taxon>
        <taxon>Bradyrhizobium</taxon>
    </lineage>
</organism>
<sequence length="63" mass="6883">MASAAGDENCHCRPNTAASGVENHGLTRFGWMLWEKLERAKGLEPSTPTLASSIPFIRTSNHE</sequence>
<reference evidence="2 3" key="1">
    <citation type="submission" date="2014-11" db="EMBL/GenBank/DDBJ databases">
        <title>Symbiosis island explosion on the genome of extra-slow-growing strains of soybean bradyrhizobia with massive insertion sequences.</title>
        <authorList>
            <person name="Iida T."/>
            <person name="Minamisawa K."/>
        </authorList>
    </citation>
    <scope>NUCLEOTIDE SEQUENCE [LARGE SCALE GENOMIC DNA]</scope>
    <source>
        <strain evidence="2 3">NK6</strain>
    </source>
</reference>
<evidence type="ECO:0000313" key="2">
    <source>
        <dbReference type="EMBL" id="BAR57044.1"/>
    </source>
</evidence>
<feature type="region of interest" description="Disordered" evidence="1">
    <location>
        <begin position="44"/>
        <end position="63"/>
    </location>
</feature>